<feature type="non-terminal residue" evidence="1">
    <location>
        <position position="1"/>
    </location>
</feature>
<reference evidence="2" key="1">
    <citation type="submission" date="2022-10" db="EMBL/GenBank/DDBJ databases">
        <title>Genome assembly of Pristionchus species.</title>
        <authorList>
            <person name="Yoshida K."/>
            <person name="Sommer R.J."/>
        </authorList>
    </citation>
    <scope>NUCLEOTIDE SEQUENCE [LARGE SCALE GENOMIC DNA]</scope>
    <source>
        <strain evidence="2">RS5460</strain>
    </source>
</reference>
<organism evidence="1 2">
    <name type="scientific">Pristionchus mayeri</name>
    <dbReference type="NCBI Taxonomy" id="1317129"/>
    <lineage>
        <taxon>Eukaryota</taxon>
        <taxon>Metazoa</taxon>
        <taxon>Ecdysozoa</taxon>
        <taxon>Nematoda</taxon>
        <taxon>Chromadorea</taxon>
        <taxon>Rhabditida</taxon>
        <taxon>Rhabditina</taxon>
        <taxon>Diplogasteromorpha</taxon>
        <taxon>Diplogasteroidea</taxon>
        <taxon>Neodiplogasteridae</taxon>
        <taxon>Pristionchus</taxon>
    </lineage>
</organism>
<dbReference type="AlphaFoldDB" id="A0AAN5ID94"/>
<sequence>AADFSVQNWWRSMQRSINALTLILDRDVSHKSLPFDMLIARLHLSYSITSSSVRTISSPSPTGTLWTMGTFVITPASNSSSSWLIRQLTCAKASSVRRVSERWAVTSAWMPIPA</sequence>
<dbReference type="Proteomes" id="UP001328107">
    <property type="component" value="Unassembled WGS sequence"/>
</dbReference>
<protein>
    <submittedName>
        <fullName evidence="1">Uncharacterized protein</fullName>
    </submittedName>
</protein>
<evidence type="ECO:0000313" key="2">
    <source>
        <dbReference type="Proteomes" id="UP001328107"/>
    </source>
</evidence>
<name>A0AAN5ID94_9BILA</name>
<proteinExistence type="predicted"/>
<comment type="caution">
    <text evidence="1">The sequence shown here is derived from an EMBL/GenBank/DDBJ whole genome shotgun (WGS) entry which is preliminary data.</text>
</comment>
<gene>
    <name evidence="1" type="ORF">PMAYCL1PPCAC_32247</name>
</gene>
<keyword evidence="2" id="KW-1185">Reference proteome</keyword>
<accession>A0AAN5ID94</accession>
<dbReference type="EMBL" id="BTRK01000006">
    <property type="protein sequence ID" value="GMR62052.1"/>
    <property type="molecule type" value="Genomic_DNA"/>
</dbReference>
<feature type="non-terminal residue" evidence="1">
    <location>
        <position position="114"/>
    </location>
</feature>
<evidence type="ECO:0000313" key="1">
    <source>
        <dbReference type="EMBL" id="GMR62052.1"/>
    </source>
</evidence>